<protein>
    <submittedName>
        <fullName evidence="4">Putative lipase class 3 family protein</fullName>
    </submittedName>
</protein>
<keyword evidence="2" id="KW-0732">Signal</keyword>
<evidence type="ECO:0000256" key="2">
    <source>
        <dbReference type="SAM" id="SignalP"/>
    </source>
</evidence>
<dbReference type="InterPro" id="IPR002921">
    <property type="entry name" value="Fungal_lipase-type"/>
</dbReference>
<dbReference type="SUPFAM" id="SSF53474">
    <property type="entry name" value="alpha/beta-Hydrolases"/>
    <property type="match status" value="1"/>
</dbReference>
<feature type="compositionally biased region" description="Acidic residues" evidence="1">
    <location>
        <begin position="480"/>
        <end position="490"/>
    </location>
</feature>
<gene>
    <name evidence="4" type="ORF">FCM35_KLT18886</name>
</gene>
<dbReference type="EMBL" id="SWLB01000007">
    <property type="protein sequence ID" value="KAF3336300.1"/>
    <property type="molecule type" value="Genomic_DNA"/>
</dbReference>
<dbReference type="Proteomes" id="UP000623129">
    <property type="component" value="Unassembled WGS sequence"/>
</dbReference>
<reference evidence="4" key="1">
    <citation type="submission" date="2020-01" db="EMBL/GenBank/DDBJ databases">
        <title>Genome sequence of Kobresia littledalei, the first chromosome-level genome in the family Cyperaceae.</title>
        <authorList>
            <person name="Qu G."/>
        </authorList>
    </citation>
    <scope>NUCLEOTIDE SEQUENCE</scope>
    <source>
        <strain evidence="4">C.B.Clarke</strain>
        <tissue evidence="4">Leaf</tissue>
    </source>
</reference>
<feature type="signal peptide" evidence="2">
    <location>
        <begin position="1"/>
        <end position="21"/>
    </location>
</feature>
<feature type="chain" id="PRO_5032460906" evidence="2">
    <location>
        <begin position="22"/>
        <end position="606"/>
    </location>
</feature>
<dbReference type="OrthoDB" id="438440at2759"/>
<organism evidence="4 5">
    <name type="scientific">Carex littledalei</name>
    <dbReference type="NCBI Taxonomy" id="544730"/>
    <lineage>
        <taxon>Eukaryota</taxon>
        <taxon>Viridiplantae</taxon>
        <taxon>Streptophyta</taxon>
        <taxon>Embryophyta</taxon>
        <taxon>Tracheophyta</taxon>
        <taxon>Spermatophyta</taxon>
        <taxon>Magnoliopsida</taxon>
        <taxon>Liliopsida</taxon>
        <taxon>Poales</taxon>
        <taxon>Cyperaceae</taxon>
        <taxon>Cyperoideae</taxon>
        <taxon>Cariceae</taxon>
        <taxon>Carex</taxon>
        <taxon>Carex subgen. Euthyceras</taxon>
    </lineage>
</organism>
<name>A0A833VPS7_9POAL</name>
<dbReference type="PANTHER" id="PTHR46023">
    <property type="entry name" value="LIPASE CLASS 3 PROTEIN-LIKE"/>
    <property type="match status" value="1"/>
</dbReference>
<sequence length="606" mass="67605">MGTKNIAAAMGTAVLLYLVLSGRLSVEDAEERRLLKEASKRTRIERKEKREKKKKKKKVKVKWPEKPPVNFGQALGQASRAVRYTWKQTLGQWTLGEIAFGIKYYMKQQGNLQHEYTEGNSILLGHDVTKELVYLLRHLKLCMFFSKNPYKVFMEHGRYSDDDVLIKKHKARLLRPSFTVVRDADTKCFLLLIRGAISVKERLTATTGAAVPFHHVVMHDGAVTDVVLGHAHCGMVAAARWIAKCAVPTLTDAVRQHPDYSVKIIGHSMGAAIASILTYMLHEHKELSSCTCIAYGTAACMTWELAESGNNFITTLVNRTDVVPSFSLVSAAQLRAEVTVSSWLTDLRDQIQHTRFLNLVNRSVAFMRSHVPFVSHPHSKVVDANMLVKPNEAQTVDLKEEEVHSTEQKKNHPLSCFPCMARQTRGPTSASSASPNPANSSQVALHNNNTVITESELITNNSALIADLIAGCSGSAIPDSESESESESEVEITRDPQELPESSKMQLELLADANLDLSAEVPQMFPPGRILHMVVLPAPERDPTSSEAGPTVNEEELVDVYETPRECYGKIRLARSMIRDHYMPKYIKTLQILIDKFAKQEPESNL</sequence>
<dbReference type="PANTHER" id="PTHR46023:SF1">
    <property type="entry name" value="OS12G0554500 PROTEIN"/>
    <property type="match status" value="1"/>
</dbReference>
<feature type="domain" description="Fungal lipase-type" evidence="3">
    <location>
        <begin position="191"/>
        <end position="328"/>
    </location>
</feature>
<feature type="compositionally biased region" description="Basic and acidic residues" evidence="1">
    <location>
        <begin position="400"/>
        <end position="410"/>
    </location>
</feature>
<proteinExistence type="predicted"/>
<evidence type="ECO:0000313" key="5">
    <source>
        <dbReference type="Proteomes" id="UP000623129"/>
    </source>
</evidence>
<feature type="compositionally biased region" description="Low complexity" evidence="1">
    <location>
        <begin position="429"/>
        <end position="441"/>
    </location>
</feature>
<evidence type="ECO:0000313" key="4">
    <source>
        <dbReference type="EMBL" id="KAF3336300.1"/>
    </source>
</evidence>
<evidence type="ECO:0000256" key="1">
    <source>
        <dbReference type="SAM" id="MobiDB-lite"/>
    </source>
</evidence>
<comment type="caution">
    <text evidence="4">The sequence shown here is derived from an EMBL/GenBank/DDBJ whole genome shotgun (WGS) entry which is preliminary data.</text>
</comment>
<dbReference type="CDD" id="cd00519">
    <property type="entry name" value="Lipase_3"/>
    <property type="match status" value="1"/>
</dbReference>
<feature type="region of interest" description="Disordered" evidence="1">
    <location>
        <begin position="400"/>
        <end position="442"/>
    </location>
</feature>
<dbReference type="Pfam" id="PF01764">
    <property type="entry name" value="Lipase_3"/>
    <property type="match status" value="1"/>
</dbReference>
<feature type="region of interest" description="Disordered" evidence="1">
    <location>
        <begin position="476"/>
        <end position="497"/>
    </location>
</feature>
<dbReference type="Gene3D" id="3.40.50.1820">
    <property type="entry name" value="alpha/beta hydrolase"/>
    <property type="match status" value="1"/>
</dbReference>
<dbReference type="AlphaFoldDB" id="A0A833VPS7"/>
<evidence type="ECO:0000259" key="3">
    <source>
        <dbReference type="Pfam" id="PF01764"/>
    </source>
</evidence>
<dbReference type="GO" id="GO:0006629">
    <property type="term" value="P:lipid metabolic process"/>
    <property type="evidence" value="ECO:0007669"/>
    <property type="project" value="InterPro"/>
</dbReference>
<dbReference type="InterPro" id="IPR029058">
    <property type="entry name" value="AB_hydrolase_fold"/>
</dbReference>
<keyword evidence="5" id="KW-1185">Reference proteome</keyword>
<accession>A0A833VPS7</accession>